<evidence type="ECO:0000313" key="3">
    <source>
        <dbReference type="Proteomes" id="UP000186804"/>
    </source>
</evidence>
<evidence type="ECO:0000313" key="2">
    <source>
        <dbReference type="EMBL" id="OII72624.1"/>
    </source>
</evidence>
<organism evidence="2 3">
    <name type="scientific">Cryptosporidium andersoni</name>
    <dbReference type="NCBI Taxonomy" id="117008"/>
    <lineage>
        <taxon>Eukaryota</taxon>
        <taxon>Sar</taxon>
        <taxon>Alveolata</taxon>
        <taxon>Apicomplexa</taxon>
        <taxon>Conoidasida</taxon>
        <taxon>Coccidia</taxon>
        <taxon>Eucoccidiorida</taxon>
        <taxon>Eimeriorina</taxon>
        <taxon>Cryptosporidiidae</taxon>
        <taxon>Cryptosporidium</taxon>
    </lineage>
</organism>
<dbReference type="Pfam" id="PF04818">
    <property type="entry name" value="CID"/>
    <property type="match status" value="1"/>
</dbReference>
<dbReference type="SMART" id="SM00582">
    <property type="entry name" value="RPR"/>
    <property type="match status" value="1"/>
</dbReference>
<dbReference type="AlphaFoldDB" id="A0A1J4MEG2"/>
<dbReference type="RefSeq" id="XP_067067011.1">
    <property type="nucleotide sequence ID" value="XM_067211391.1"/>
</dbReference>
<proteinExistence type="predicted"/>
<dbReference type="Proteomes" id="UP000186804">
    <property type="component" value="Unassembled WGS sequence"/>
</dbReference>
<name>A0A1J4MEG2_9CRYT</name>
<protein>
    <recommendedName>
        <fullName evidence="1">CID domain-containing protein</fullName>
    </recommendedName>
</protein>
<dbReference type="EMBL" id="LRBS01000111">
    <property type="protein sequence ID" value="OII72624.1"/>
    <property type="molecule type" value="Genomic_DNA"/>
</dbReference>
<reference evidence="2 3" key="1">
    <citation type="submission" date="2016-10" db="EMBL/GenBank/DDBJ databases">
        <title>Reductive evolution of mitochondrial metabolism and differential evolution of invasion-related proteins in Cryptosporidium.</title>
        <authorList>
            <person name="Liu S."/>
            <person name="Roellig D.M."/>
            <person name="Guo Y."/>
            <person name="Li N."/>
            <person name="Frace M.A."/>
            <person name="Tang K."/>
            <person name="Zhang L."/>
            <person name="Feng Y."/>
            <person name="Xiao L."/>
        </authorList>
    </citation>
    <scope>NUCLEOTIDE SEQUENCE [LARGE SCALE GENOMIC DNA]</scope>
    <source>
        <strain evidence="2">30847</strain>
    </source>
</reference>
<accession>A0A1J4MEG2</accession>
<dbReference type="GeneID" id="92365337"/>
<keyword evidence="3" id="KW-1185">Reference proteome</keyword>
<gene>
    <name evidence="2" type="ORF">cand_011520</name>
</gene>
<comment type="caution">
    <text evidence="2">The sequence shown here is derived from an EMBL/GenBank/DDBJ whole genome shotgun (WGS) entry which is preliminary data.</text>
</comment>
<dbReference type="OrthoDB" id="340651at2759"/>
<sequence>MTEATEGQFSSVEFETQLHLFSQRLQEINSQQDVICSLSERIISVKDNPVILQLYIRLIEEYSITAPPEQLIPLLYLLNDFAQKCKNHAHMASEAIINIFNLINIEYTEYMAKARRCFNIWKSRGIFDSNILKQLDYALLGLAPPLLIISSSFPNINTSESSNISQQSVSDIKLDSVNSAEDPIIHIACIKQRDIKLYNLYQDIYNECGTIIRDASSAREKRKIIQNLEFSITKTPKGSQKEKLLKLLEMEWNLHCNICDNILKLIEKLDQFHLQVTNKLCEILNIEEKIVESTLKV</sequence>
<dbReference type="VEuPathDB" id="CryptoDB:cand_011520"/>
<evidence type="ECO:0000259" key="1">
    <source>
        <dbReference type="PROSITE" id="PS51391"/>
    </source>
</evidence>
<dbReference type="SUPFAM" id="SSF48464">
    <property type="entry name" value="ENTH/VHS domain"/>
    <property type="match status" value="1"/>
</dbReference>
<dbReference type="PROSITE" id="PS51391">
    <property type="entry name" value="CID"/>
    <property type="match status" value="1"/>
</dbReference>
<dbReference type="InterPro" id="IPR008942">
    <property type="entry name" value="ENTH_VHS"/>
</dbReference>
<feature type="domain" description="CID" evidence="1">
    <location>
        <begin position="10"/>
        <end position="143"/>
    </location>
</feature>
<dbReference type="Gene3D" id="1.25.40.90">
    <property type="match status" value="1"/>
</dbReference>
<dbReference type="InterPro" id="IPR006569">
    <property type="entry name" value="CID_dom"/>
</dbReference>